<sequence>MKNLVFDVNVILDLWLERQSEEVLLQIAALVASRERGDAFTWIASPSLHVLQYLANRQLKREGMEPAQATETVKRLLAHLLDRLRPLSAFGFDQDTALLRHDDLEDAQIVRAAGALQGPTAIVTNDQRFDTTGAPSTSGAPLLQLSPSEAVVWLREADPSAPMGFVDLKTQQDALRPELERGIHRVLHHGQYILGPEVTELEQRLADYTGAKHCITAASGTDALLISLMALGIGPGDEVITTPFTFVATVEVIALVGATPVFVDIDPATCNIDARLIEAKLSDNTKAIMPVSLYGQPADMDAINAIAARHGGLPVIEDAAQSFGADYKGRKSGNLSTLGCTSFFPSKPLGGYGDGGALFTNDDDLAQACREIRVHGQSARYIHGRIGIGGRMDSLQCAVVLANLARFDQDIAQRQAVARRYHHELAGAEGARVTPAHSHHQAQAPNSQSQDQNGDQEQEAPLGAVAPLRAPYRVLPWPAPDRTNVFAQYSLLVQERDAVQARLKAAGIPTAVHYPTPMNQQPAYTHYCCPECTPVAAAVANHIMSLPMHPHLAAAEQAWIAETLKRACRGEEY</sequence>
<dbReference type="InterPro" id="IPR029060">
    <property type="entry name" value="PIN-like_dom_sf"/>
</dbReference>
<dbReference type="GO" id="GO:0030170">
    <property type="term" value="F:pyridoxal phosphate binding"/>
    <property type="evidence" value="ECO:0007669"/>
    <property type="project" value="UniProtKB-ARBA"/>
</dbReference>
<accession>A0AAJ0XF33</accession>
<dbReference type="SUPFAM" id="SSF53383">
    <property type="entry name" value="PLP-dependent transferases"/>
    <property type="match status" value="1"/>
</dbReference>
<dbReference type="Gene3D" id="3.90.1150.10">
    <property type="entry name" value="Aspartate Aminotransferase, domain 1"/>
    <property type="match status" value="1"/>
</dbReference>
<dbReference type="InterPro" id="IPR015422">
    <property type="entry name" value="PyrdxlP-dep_Trfase_small"/>
</dbReference>
<dbReference type="AlphaFoldDB" id="A0AAJ0XF33"/>
<reference evidence="5" key="1">
    <citation type="submission" date="2017-05" db="EMBL/GenBank/DDBJ databases">
        <authorList>
            <person name="Imhoff J.F."/>
            <person name="Rahn T."/>
            <person name="Kuenzel S."/>
            <person name="Neulinger S.C."/>
        </authorList>
    </citation>
    <scope>NUCLEOTIDE SEQUENCE</scope>
    <source>
        <strain evidence="5">DSM 4395</strain>
    </source>
</reference>
<keyword evidence="6" id="KW-1185">Reference proteome</keyword>
<evidence type="ECO:0000313" key="5">
    <source>
        <dbReference type="EMBL" id="MBK5929310.1"/>
    </source>
</evidence>
<organism evidence="5 6">
    <name type="scientific">Halochromatium salexigens</name>
    <name type="common">Chromatium salexigens</name>
    <dbReference type="NCBI Taxonomy" id="49447"/>
    <lineage>
        <taxon>Bacteria</taxon>
        <taxon>Pseudomonadati</taxon>
        <taxon>Pseudomonadota</taxon>
        <taxon>Gammaproteobacteria</taxon>
        <taxon>Chromatiales</taxon>
        <taxon>Chromatiaceae</taxon>
        <taxon>Halochromatium</taxon>
    </lineage>
</organism>
<evidence type="ECO:0000256" key="4">
    <source>
        <dbReference type="SAM" id="MobiDB-lite"/>
    </source>
</evidence>
<protein>
    <submittedName>
        <fullName evidence="5">Aminotransferase</fullName>
    </submittedName>
</protein>
<gene>
    <name evidence="5" type="ORF">CCR82_01850</name>
</gene>
<dbReference type="SUPFAM" id="SSF88723">
    <property type="entry name" value="PIN domain-like"/>
    <property type="match status" value="1"/>
</dbReference>
<dbReference type="EMBL" id="NHSF01000012">
    <property type="protein sequence ID" value="MBK5929310.1"/>
    <property type="molecule type" value="Genomic_DNA"/>
</dbReference>
<dbReference type="PANTHER" id="PTHR30244:SF42">
    <property type="entry name" value="UDP-2-ACETAMIDO-2-DEOXY-3-OXO-D-GLUCURONATE AMINOTRANSFERASE"/>
    <property type="match status" value="1"/>
</dbReference>
<comment type="caution">
    <text evidence="5">The sequence shown here is derived from an EMBL/GenBank/DDBJ whole genome shotgun (WGS) entry which is preliminary data.</text>
</comment>
<dbReference type="Pfam" id="PF01041">
    <property type="entry name" value="DegT_DnrJ_EryC1"/>
    <property type="match status" value="2"/>
</dbReference>
<dbReference type="InterPro" id="IPR015424">
    <property type="entry name" value="PyrdxlP-dep_Trfase"/>
</dbReference>
<dbReference type="GO" id="GO:0000271">
    <property type="term" value="P:polysaccharide biosynthetic process"/>
    <property type="evidence" value="ECO:0007669"/>
    <property type="project" value="TreeGrafter"/>
</dbReference>
<keyword evidence="5" id="KW-0808">Transferase</keyword>
<feature type="region of interest" description="Disordered" evidence="4">
    <location>
        <begin position="430"/>
        <end position="459"/>
    </location>
</feature>
<feature type="compositionally biased region" description="Polar residues" evidence="4">
    <location>
        <begin position="441"/>
        <end position="455"/>
    </location>
</feature>
<dbReference type="InterPro" id="IPR015421">
    <property type="entry name" value="PyrdxlP-dep_Trfase_major"/>
</dbReference>
<dbReference type="CDD" id="cd00616">
    <property type="entry name" value="AHBA_syn"/>
    <property type="match status" value="1"/>
</dbReference>
<keyword evidence="1 3" id="KW-0663">Pyridoxal phosphate</keyword>
<dbReference type="Gene3D" id="3.40.640.10">
    <property type="entry name" value="Type I PLP-dependent aspartate aminotransferase-like (Major domain)"/>
    <property type="match status" value="1"/>
</dbReference>
<dbReference type="Proteomes" id="UP001296967">
    <property type="component" value="Unassembled WGS sequence"/>
</dbReference>
<dbReference type="RefSeq" id="WP_276570516.1">
    <property type="nucleotide sequence ID" value="NZ_NHSF01000012.1"/>
</dbReference>
<dbReference type="FunFam" id="3.40.640.10:FF:000089">
    <property type="entry name" value="Aminotransferase, DegT/DnrJ/EryC1/StrS family"/>
    <property type="match status" value="1"/>
</dbReference>
<dbReference type="PANTHER" id="PTHR30244">
    <property type="entry name" value="TRANSAMINASE"/>
    <property type="match status" value="1"/>
</dbReference>
<evidence type="ECO:0000256" key="3">
    <source>
        <dbReference type="RuleBase" id="RU004508"/>
    </source>
</evidence>
<dbReference type="GO" id="GO:0008483">
    <property type="term" value="F:transaminase activity"/>
    <property type="evidence" value="ECO:0007669"/>
    <property type="project" value="UniProtKB-KW"/>
</dbReference>
<dbReference type="InterPro" id="IPR000653">
    <property type="entry name" value="DegT/StrS_aminotransferase"/>
</dbReference>
<comment type="similarity">
    <text evidence="2 3">Belongs to the DegT/DnrJ/EryC1 family.</text>
</comment>
<proteinExistence type="inferred from homology"/>
<evidence type="ECO:0000256" key="2">
    <source>
        <dbReference type="ARBA" id="ARBA00037999"/>
    </source>
</evidence>
<evidence type="ECO:0000313" key="6">
    <source>
        <dbReference type="Proteomes" id="UP001296967"/>
    </source>
</evidence>
<reference evidence="5" key="2">
    <citation type="journal article" date="2020" name="Microorganisms">
        <title>Osmotic Adaptation and Compatible Solute Biosynthesis of Phototrophic Bacteria as Revealed from Genome Analyses.</title>
        <authorList>
            <person name="Imhoff J.F."/>
            <person name="Rahn T."/>
            <person name="Kunzel S."/>
            <person name="Keller A."/>
            <person name="Neulinger S.C."/>
        </authorList>
    </citation>
    <scope>NUCLEOTIDE SEQUENCE</scope>
    <source>
        <strain evidence="5">DSM 4395</strain>
    </source>
</reference>
<keyword evidence="5" id="KW-0032">Aminotransferase</keyword>
<name>A0AAJ0XF33_HALSE</name>
<evidence type="ECO:0000256" key="1">
    <source>
        <dbReference type="ARBA" id="ARBA00022898"/>
    </source>
</evidence>